<dbReference type="EC" id="4.1.99.12" evidence="7 14"/>
<comment type="cofactor">
    <cofactor evidence="2">
        <name>Mn(2+)</name>
        <dbReference type="ChEBI" id="CHEBI:29035"/>
    </cofactor>
</comment>
<dbReference type="InterPro" id="IPR000422">
    <property type="entry name" value="DHBP_synthase_RibB"/>
</dbReference>
<evidence type="ECO:0000256" key="3">
    <source>
        <dbReference type="ARBA" id="ARBA00002284"/>
    </source>
</evidence>
<dbReference type="GO" id="GO:0016787">
    <property type="term" value="F:hydrolase activity"/>
    <property type="evidence" value="ECO:0007669"/>
    <property type="project" value="UniProtKB-KW"/>
</dbReference>
<comment type="cofactor">
    <cofactor evidence="14">
        <name>Mg(2+)</name>
        <dbReference type="ChEBI" id="CHEBI:18420"/>
    </cofactor>
    <cofactor evidence="14">
        <name>Mn(2+)</name>
        <dbReference type="ChEBI" id="CHEBI:29035"/>
    </cofactor>
    <text evidence="14">Binds 2 divalent metal cations per subunit. Magnesium or manganese.</text>
</comment>
<comment type="caution">
    <text evidence="15">The sequence shown here is derived from an EMBL/GenBank/DDBJ whole genome shotgun (WGS) entry which is preliminary data.</text>
</comment>
<dbReference type="EMBL" id="FNEW01000007">
    <property type="protein sequence ID" value="SDK34694.1"/>
    <property type="molecule type" value="Genomic_DNA"/>
</dbReference>
<evidence type="ECO:0000256" key="14">
    <source>
        <dbReference type="RuleBase" id="RU003843"/>
    </source>
</evidence>
<dbReference type="Proteomes" id="UP000198917">
    <property type="component" value="Unassembled WGS sequence"/>
</dbReference>
<keyword evidence="13 14" id="KW-0456">Lyase</keyword>
<gene>
    <name evidence="15" type="ORF">SAMN05428983_4680</name>
</gene>
<evidence type="ECO:0000256" key="10">
    <source>
        <dbReference type="ARBA" id="ARBA00022723"/>
    </source>
</evidence>
<dbReference type="GO" id="GO:0046872">
    <property type="term" value="F:metal ion binding"/>
    <property type="evidence" value="ECO:0007669"/>
    <property type="project" value="UniProtKB-KW"/>
</dbReference>
<evidence type="ECO:0000256" key="2">
    <source>
        <dbReference type="ARBA" id="ARBA00001936"/>
    </source>
</evidence>
<dbReference type="AlphaFoldDB" id="A0A7Z7FS25"/>
<dbReference type="GO" id="GO:0008686">
    <property type="term" value="F:3,4-dihydroxy-2-butanone-4-phosphate synthase activity"/>
    <property type="evidence" value="ECO:0007669"/>
    <property type="project" value="UniProtKB-EC"/>
</dbReference>
<proteinExistence type="inferred from homology"/>
<dbReference type="RefSeq" id="WP_092734710.1">
    <property type="nucleotide sequence ID" value="NZ_FNEW01000007.1"/>
</dbReference>
<keyword evidence="9 14" id="KW-0686">Riboflavin biosynthesis</keyword>
<dbReference type="PANTHER" id="PTHR21327">
    <property type="entry name" value="GTP CYCLOHYDROLASE II-RELATED"/>
    <property type="match status" value="1"/>
</dbReference>
<keyword evidence="10 14" id="KW-0479">Metal-binding</keyword>
<evidence type="ECO:0000256" key="9">
    <source>
        <dbReference type="ARBA" id="ARBA00022619"/>
    </source>
</evidence>
<evidence type="ECO:0000256" key="1">
    <source>
        <dbReference type="ARBA" id="ARBA00000141"/>
    </source>
</evidence>
<sequence length="223" mass="23866">MQLDWEVSPVISMRTPLARAGSSMVGEAIEVVAAGGMVIVVDDDDRENEGDLIASAATITHEMIAFMVNHSTGILCAAMDQERADALALPPMVSRNDDPQATAFTVTCDAKHCGTGVSAKDRAITLHALATDGLDPGLLRRPGHIFPLRARQGGVLTRQGHTEAAYDLVRLAGHVPVGVLCELVNSDGTMMCGEQIDQFSSRFGLLKISVADLIAWRHSKRDH</sequence>
<keyword evidence="11 14" id="KW-0460">Magnesium</keyword>
<dbReference type="GO" id="GO:0009231">
    <property type="term" value="P:riboflavin biosynthetic process"/>
    <property type="evidence" value="ECO:0007669"/>
    <property type="project" value="UniProtKB-UniPathway"/>
</dbReference>
<evidence type="ECO:0000256" key="5">
    <source>
        <dbReference type="ARBA" id="ARBA00005520"/>
    </source>
</evidence>
<reference evidence="15 16" key="1">
    <citation type="submission" date="2016-10" db="EMBL/GenBank/DDBJ databases">
        <authorList>
            <person name="Varghese N."/>
            <person name="Submissions S."/>
        </authorList>
    </citation>
    <scope>NUCLEOTIDE SEQUENCE [LARGE SCALE GENOMIC DNA]</scope>
    <source>
        <strain evidence="15 16">PDC82</strain>
    </source>
</reference>
<dbReference type="GO" id="GO:0005829">
    <property type="term" value="C:cytosol"/>
    <property type="evidence" value="ECO:0007669"/>
    <property type="project" value="TreeGrafter"/>
</dbReference>
<dbReference type="SUPFAM" id="SSF55821">
    <property type="entry name" value="YrdC/RibB"/>
    <property type="match status" value="1"/>
</dbReference>
<organism evidence="15 16">
    <name type="scientific">Agrobacterium fabrum</name>
    <dbReference type="NCBI Taxonomy" id="1176649"/>
    <lineage>
        <taxon>Bacteria</taxon>
        <taxon>Pseudomonadati</taxon>
        <taxon>Pseudomonadota</taxon>
        <taxon>Alphaproteobacteria</taxon>
        <taxon>Hyphomicrobiales</taxon>
        <taxon>Rhizobiaceae</taxon>
        <taxon>Rhizobium/Agrobacterium group</taxon>
        <taxon>Agrobacterium</taxon>
        <taxon>Agrobacterium tumefaciens complex</taxon>
    </lineage>
</organism>
<comment type="similarity">
    <text evidence="14">Belongs to the DHBP synthase family.</text>
</comment>
<accession>A0A7Z7FS25</accession>
<evidence type="ECO:0000313" key="15">
    <source>
        <dbReference type="EMBL" id="SDK34694.1"/>
    </source>
</evidence>
<evidence type="ECO:0000256" key="7">
    <source>
        <dbReference type="ARBA" id="ARBA00012153"/>
    </source>
</evidence>
<dbReference type="InterPro" id="IPR017945">
    <property type="entry name" value="DHBP_synth_RibB-like_a/b_dom"/>
</dbReference>
<dbReference type="UniPathway" id="UPA00275">
    <property type="reaction ID" value="UER00399"/>
</dbReference>
<comment type="similarity">
    <text evidence="5">In the N-terminal section; belongs to the DHBP synthase family.</text>
</comment>
<comment type="function">
    <text evidence="3 14">Catalyzes the conversion of D-ribulose 5-phosphate to formate and 3,4-dihydroxy-2-butanone 4-phosphate.</text>
</comment>
<keyword evidence="15" id="KW-0378">Hydrolase</keyword>
<evidence type="ECO:0000256" key="13">
    <source>
        <dbReference type="ARBA" id="ARBA00023239"/>
    </source>
</evidence>
<evidence type="ECO:0000313" key="16">
    <source>
        <dbReference type="Proteomes" id="UP000198917"/>
    </source>
</evidence>
<dbReference type="Pfam" id="PF00926">
    <property type="entry name" value="DHBP_synthase"/>
    <property type="match status" value="1"/>
</dbReference>
<dbReference type="NCBIfam" id="TIGR00506">
    <property type="entry name" value="ribB"/>
    <property type="match status" value="1"/>
</dbReference>
<dbReference type="Gene3D" id="3.90.870.10">
    <property type="entry name" value="DHBP synthase"/>
    <property type="match status" value="1"/>
</dbReference>
<evidence type="ECO:0000256" key="8">
    <source>
        <dbReference type="ARBA" id="ARBA00018836"/>
    </source>
</evidence>
<evidence type="ECO:0000256" key="4">
    <source>
        <dbReference type="ARBA" id="ARBA00004904"/>
    </source>
</evidence>
<comment type="similarity">
    <text evidence="6">In the C-terminal section; belongs to the GTP cyclohydrolase II family.</text>
</comment>
<comment type="catalytic activity">
    <reaction evidence="1 14">
        <text>D-ribulose 5-phosphate = (2S)-2-hydroxy-3-oxobutyl phosphate + formate + H(+)</text>
        <dbReference type="Rhea" id="RHEA:18457"/>
        <dbReference type="ChEBI" id="CHEBI:15378"/>
        <dbReference type="ChEBI" id="CHEBI:15740"/>
        <dbReference type="ChEBI" id="CHEBI:58121"/>
        <dbReference type="ChEBI" id="CHEBI:58830"/>
        <dbReference type="EC" id="4.1.99.12"/>
    </reaction>
</comment>
<comment type="pathway">
    <text evidence="4 14">Cofactor biosynthesis; riboflavin biosynthesis; 2-hydroxy-3-oxobutyl phosphate from D-ribulose 5-phosphate: step 1/1.</text>
</comment>
<name>A0A7Z7FS25_9HYPH</name>
<dbReference type="FunFam" id="3.90.870.10:FF:000001">
    <property type="entry name" value="Riboflavin biosynthesis protein RibBA"/>
    <property type="match status" value="1"/>
</dbReference>
<protein>
    <recommendedName>
        <fullName evidence="8 14">3,4-dihydroxy-2-butanone 4-phosphate synthase</fullName>
        <shortName evidence="14">DHBP synthase</shortName>
        <ecNumber evidence="7 14">4.1.99.12</ecNumber>
    </recommendedName>
</protein>
<evidence type="ECO:0000256" key="12">
    <source>
        <dbReference type="ARBA" id="ARBA00023211"/>
    </source>
</evidence>
<evidence type="ECO:0000256" key="11">
    <source>
        <dbReference type="ARBA" id="ARBA00022842"/>
    </source>
</evidence>
<keyword evidence="12 14" id="KW-0464">Manganese</keyword>
<evidence type="ECO:0000256" key="6">
    <source>
        <dbReference type="ARBA" id="ARBA00008976"/>
    </source>
</evidence>
<dbReference type="PANTHER" id="PTHR21327:SF18">
    <property type="entry name" value="3,4-DIHYDROXY-2-BUTANONE 4-PHOSPHATE SYNTHASE"/>
    <property type="match status" value="1"/>
</dbReference>
<comment type="subunit">
    <text evidence="14">Homodimer.</text>
</comment>